<dbReference type="InterPro" id="IPR054353">
    <property type="entry name" value="IstA-like_C"/>
</dbReference>
<dbReference type="PANTHER" id="PTHR35004">
    <property type="entry name" value="TRANSPOSASE RV3428C-RELATED"/>
    <property type="match status" value="1"/>
</dbReference>
<dbReference type="InterPro" id="IPR012337">
    <property type="entry name" value="RNaseH-like_sf"/>
</dbReference>
<dbReference type="SUPFAM" id="SSF46689">
    <property type="entry name" value="Homeodomain-like"/>
    <property type="match status" value="1"/>
</dbReference>
<dbReference type="Proteomes" id="UP000574332">
    <property type="component" value="Unassembled WGS sequence"/>
</dbReference>
<accession>A0A8E1ZUF7</accession>
<dbReference type="Pfam" id="PF22483">
    <property type="entry name" value="Mu-transpos_C_2"/>
    <property type="match status" value="1"/>
</dbReference>
<proteinExistence type="inferred from homology"/>
<comment type="similarity">
    <text evidence="1">Belongs to the transposase IS21/IS408/IS1162 family.</text>
</comment>
<dbReference type="RefSeq" id="WP_179398702.1">
    <property type="nucleotide sequence ID" value="NZ_JACCCY010000001.1"/>
</dbReference>
<dbReference type="AlphaFoldDB" id="A0A8E1ZUF7"/>
<sequence length="509" mass="59343">MKDKSEIIRLRNYEGLSEREISRRLGFSRITVHRILDEYTKALKEQEGDKSRIEAYILTPPIYKTENRPKRRLTENIIRIIDHCLEENEIKKRSGRHKQRMFKQDIHELLVEKGYDISYSTVCGYISNQSSQKEKESFIKQGYIPGEKAEFDWGEVKLCIAGRWQKLYMSAFALCSSNGRWGDLFHRQDTLAFMESHANYFEECKGVPHEVVYDNMRVAVASFAGNEKEPTQALLRMTAFYGFKYRFCNVRRGNEKGHVERTVEVLRRKAFCLKDTFDTIEQATEHLHQTCRKLNASEDIRPKLEEDLRSLLPYTTPMGCFERRELKVDKWSTITLNTSHYSVPDTLVGRMVEVKIFSEKLLIYMDNAPVAEHERSYYSTWSLNLNHYLQTLKRKPGALSGSVALSQAPESIKELYYKYFTDNGKSFVDLLIFAKEHAISYDEIALAGKEAEQSGIKTVTAAHITTLLYNRLNQTPPLYKHEQKDEIEDFAIKQLSMWSMMMNNNSKIV</sequence>
<name>A0A8E1ZUF7_9PORP</name>
<dbReference type="PANTHER" id="PTHR35004:SF7">
    <property type="entry name" value="INTEGRASE PROTEIN"/>
    <property type="match status" value="1"/>
</dbReference>
<dbReference type="EMBL" id="JACCCY010000001">
    <property type="protein sequence ID" value="NYI48677.1"/>
    <property type="molecule type" value="Genomic_DNA"/>
</dbReference>
<evidence type="ECO:0000313" key="3">
    <source>
        <dbReference type="EMBL" id="NYI48677.1"/>
    </source>
</evidence>
<comment type="caution">
    <text evidence="3">The sequence shown here is derived from an EMBL/GenBank/DDBJ whole genome shotgun (WGS) entry which is preliminary data.</text>
</comment>
<protein>
    <submittedName>
        <fullName evidence="3">Transposase</fullName>
    </submittedName>
</protein>
<dbReference type="GO" id="GO:0015074">
    <property type="term" value="P:DNA integration"/>
    <property type="evidence" value="ECO:0007669"/>
    <property type="project" value="InterPro"/>
</dbReference>
<keyword evidence="5" id="KW-1185">Reference proteome</keyword>
<dbReference type="Gene3D" id="3.30.420.10">
    <property type="entry name" value="Ribonuclease H-like superfamily/Ribonuclease H"/>
    <property type="match status" value="1"/>
</dbReference>
<organism evidence="3 5">
    <name type="scientific">Macellibacteroides fermentans</name>
    <dbReference type="NCBI Taxonomy" id="879969"/>
    <lineage>
        <taxon>Bacteria</taxon>
        <taxon>Pseudomonadati</taxon>
        <taxon>Bacteroidota</taxon>
        <taxon>Bacteroidia</taxon>
        <taxon>Bacteroidales</taxon>
        <taxon>Porphyromonadaceae</taxon>
        <taxon>Macellibacteroides</taxon>
    </lineage>
</organism>
<feature type="domain" description="Integrase catalytic" evidence="2">
    <location>
        <begin position="141"/>
        <end position="325"/>
    </location>
</feature>
<dbReference type="GO" id="GO:0003676">
    <property type="term" value="F:nucleic acid binding"/>
    <property type="evidence" value="ECO:0007669"/>
    <property type="project" value="InterPro"/>
</dbReference>
<gene>
    <name evidence="3" type="ORF">F5613_000722</name>
    <name evidence="4" type="ORF">F5613_002837</name>
</gene>
<evidence type="ECO:0000256" key="1">
    <source>
        <dbReference type="ARBA" id="ARBA00009277"/>
    </source>
</evidence>
<dbReference type="InterPro" id="IPR009057">
    <property type="entry name" value="Homeodomain-like_sf"/>
</dbReference>
<evidence type="ECO:0000313" key="5">
    <source>
        <dbReference type="Proteomes" id="UP000574332"/>
    </source>
</evidence>
<dbReference type="InterPro" id="IPR001584">
    <property type="entry name" value="Integrase_cat-core"/>
</dbReference>
<reference evidence="3 5" key="1">
    <citation type="submission" date="2020-07" db="EMBL/GenBank/DDBJ databases">
        <title>Genomic Encyclopedia of Type Strains, Phase IV (KMG-IV): sequencing the most valuable type-strain genomes for metagenomic binning, comparative biology and taxonomic classification.</title>
        <authorList>
            <person name="Goeker M."/>
        </authorList>
    </citation>
    <scope>NUCLEOTIDE SEQUENCE [LARGE SCALE GENOMIC DNA]</scope>
    <source>
        <strain evidence="3 5">DSM 23697</strain>
    </source>
</reference>
<dbReference type="InterPro" id="IPR036397">
    <property type="entry name" value="RNaseH_sf"/>
</dbReference>
<evidence type="ECO:0000313" key="4">
    <source>
        <dbReference type="EMBL" id="NYI50675.1"/>
    </source>
</evidence>
<dbReference type="EMBL" id="JACCCY010000004">
    <property type="protein sequence ID" value="NYI50675.1"/>
    <property type="molecule type" value="Genomic_DNA"/>
</dbReference>
<dbReference type="Gene3D" id="1.10.10.60">
    <property type="entry name" value="Homeodomain-like"/>
    <property type="match status" value="1"/>
</dbReference>
<dbReference type="NCBIfam" id="NF033546">
    <property type="entry name" value="transpos_IS21"/>
    <property type="match status" value="1"/>
</dbReference>
<dbReference type="SUPFAM" id="SSF53098">
    <property type="entry name" value="Ribonuclease H-like"/>
    <property type="match status" value="1"/>
</dbReference>
<dbReference type="Pfam" id="PF13384">
    <property type="entry name" value="HTH_23"/>
    <property type="match status" value="1"/>
</dbReference>
<dbReference type="PROSITE" id="PS50994">
    <property type="entry name" value="INTEGRASE"/>
    <property type="match status" value="1"/>
</dbReference>
<evidence type="ECO:0000259" key="2">
    <source>
        <dbReference type="PROSITE" id="PS50994"/>
    </source>
</evidence>